<gene>
    <name evidence="4" type="ORF">AM587_10003708</name>
</gene>
<keyword evidence="1" id="KW-0880">Kelch repeat</keyword>
<accession>A0A0W8CYJ8</accession>
<organism evidence="4 5">
    <name type="scientific">Phytophthora nicotianae</name>
    <name type="common">Potato buckeye rot agent</name>
    <name type="synonym">Phytophthora parasitica</name>
    <dbReference type="NCBI Taxonomy" id="4792"/>
    <lineage>
        <taxon>Eukaryota</taxon>
        <taxon>Sar</taxon>
        <taxon>Stramenopiles</taxon>
        <taxon>Oomycota</taxon>
        <taxon>Peronosporomycetes</taxon>
        <taxon>Peronosporales</taxon>
        <taxon>Peronosporaceae</taxon>
        <taxon>Phytophthora</taxon>
    </lineage>
</organism>
<dbReference type="PANTHER" id="PTHR46093:SF18">
    <property type="entry name" value="FIBRONECTIN TYPE-III DOMAIN-CONTAINING PROTEIN"/>
    <property type="match status" value="1"/>
</dbReference>
<evidence type="ECO:0000313" key="5">
    <source>
        <dbReference type="Proteomes" id="UP000052943"/>
    </source>
</evidence>
<name>A0A0W8CYJ8_PHYNI</name>
<evidence type="ECO:0000256" key="3">
    <source>
        <dbReference type="SAM" id="MobiDB-lite"/>
    </source>
</evidence>
<dbReference type="InterPro" id="IPR011043">
    <property type="entry name" value="Gal_Oxase/kelch_b-propeller"/>
</dbReference>
<proteinExistence type="predicted"/>
<protein>
    <submittedName>
        <fullName evidence="4">RING finger protein B</fullName>
    </submittedName>
</protein>
<dbReference type="Gene3D" id="2.120.10.80">
    <property type="entry name" value="Kelch-type beta propeller"/>
    <property type="match status" value="2"/>
</dbReference>
<evidence type="ECO:0000256" key="2">
    <source>
        <dbReference type="ARBA" id="ARBA00022737"/>
    </source>
</evidence>
<evidence type="ECO:0000313" key="4">
    <source>
        <dbReference type="EMBL" id="KUF89279.1"/>
    </source>
</evidence>
<dbReference type="OrthoDB" id="45365at2759"/>
<dbReference type="OMA" id="THMELAA"/>
<comment type="caution">
    <text evidence="4">The sequence shown here is derived from an EMBL/GenBank/DDBJ whole genome shotgun (WGS) entry which is preliminary data.</text>
</comment>
<reference evidence="4 5" key="1">
    <citation type="submission" date="2015-11" db="EMBL/GenBank/DDBJ databases">
        <title>Genomes and virulence difference between two physiological races of Phytophthora nicotianae.</title>
        <authorList>
            <person name="Liu H."/>
            <person name="Ma X."/>
            <person name="Yu H."/>
            <person name="Fang D."/>
            <person name="Li Y."/>
            <person name="Wang X."/>
            <person name="Wang W."/>
            <person name="Dong Y."/>
            <person name="Xiao B."/>
        </authorList>
    </citation>
    <scope>NUCLEOTIDE SEQUENCE [LARGE SCALE GENOMIC DNA]</scope>
    <source>
        <strain evidence="5">race 0</strain>
    </source>
</reference>
<feature type="compositionally biased region" description="Basic and acidic residues" evidence="3">
    <location>
        <begin position="72"/>
        <end position="82"/>
    </location>
</feature>
<dbReference type="EMBL" id="LNFO01001702">
    <property type="protein sequence ID" value="KUF89279.1"/>
    <property type="molecule type" value="Genomic_DNA"/>
</dbReference>
<dbReference type="AlphaFoldDB" id="A0A0W8CYJ8"/>
<keyword evidence="2" id="KW-0677">Repeat</keyword>
<feature type="compositionally biased region" description="Acidic residues" evidence="3">
    <location>
        <begin position="100"/>
        <end position="112"/>
    </location>
</feature>
<dbReference type="STRING" id="4790.A0A0W8CYJ8"/>
<dbReference type="SUPFAM" id="SSF50965">
    <property type="entry name" value="Galactose oxidase, central domain"/>
    <property type="match status" value="1"/>
</dbReference>
<evidence type="ECO:0000256" key="1">
    <source>
        <dbReference type="ARBA" id="ARBA00022441"/>
    </source>
</evidence>
<dbReference type="Proteomes" id="UP000052943">
    <property type="component" value="Unassembled WGS sequence"/>
</dbReference>
<dbReference type="PANTHER" id="PTHR46093">
    <property type="entry name" value="ACYL-COA-BINDING DOMAIN-CONTAINING PROTEIN 5"/>
    <property type="match status" value="1"/>
</dbReference>
<sequence length="569" mass="64596">MSTTAPTSSEKTHLEGTVSDWLRERVDLCMYVETLDYHRNQDPNFVCDSYRKIKFVRDKQRRLLGARQQQQDSKDDSNENKQHSAIIEPSLTTDVKPDAELEDVPDTPVEDSNEPLDILVGDVLRGCNVSVTCRGALPAHGSDPLEAISVPCIREGNSLTLCSLPEIGNQLVVFGGRVLRDISILLHRAVRINPMQLERTRYTYSNSVYSFDIASNIWTRRECSGREPRERSDHSALFMAPQHLLVFGGRGRNGQMFRDFFALSLELWHWTQLDTSLTPYERYWHGWCIAFDTEQSWRQEPSLFLFGGKSDTLVYSDLHQLQTSRLKRLLADEEEHERICIRDSNGEVSSKRQLERQVSDAARAMIQEIERQRLPAWFVPNTVGKPPSPRFGMQVVALENEQLAVIGGWRISKSKEGKPRKGHSLDVYILDLTTLVWSTPRLSTLVSAQSYVPSERLLFECFYMNQTLVVFGGHTYTSNGETESFTACEDASTILYKLDVSRMIWRRQKFPVAVDNAAPEDAIALPLAHTHCSSNAVLSNGRSFTCSSEANSLQLQLTAFDIRAPRRSS</sequence>
<dbReference type="InterPro" id="IPR015915">
    <property type="entry name" value="Kelch-typ_b-propeller"/>
</dbReference>
<dbReference type="Pfam" id="PF24681">
    <property type="entry name" value="Kelch_KLHDC2_KLHL20_DRC7"/>
    <property type="match status" value="1"/>
</dbReference>
<feature type="region of interest" description="Disordered" evidence="3">
    <location>
        <begin position="64"/>
        <end position="112"/>
    </location>
</feature>